<evidence type="ECO:0000313" key="9">
    <source>
        <dbReference type="RefSeq" id="XP_029010507.1"/>
    </source>
</evidence>
<dbReference type="SMART" id="SM00479">
    <property type="entry name" value="EXOIII"/>
    <property type="match status" value="1"/>
</dbReference>
<dbReference type="KEGG" id="bspl:114857819"/>
<evidence type="ECO:0000256" key="6">
    <source>
        <dbReference type="SAM" id="MobiDB-lite"/>
    </source>
</evidence>
<dbReference type="InterPro" id="IPR012337">
    <property type="entry name" value="RNaseH-like_sf"/>
</dbReference>
<evidence type="ECO:0000256" key="2">
    <source>
        <dbReference type="ARBA" id="ARBA00022722"/>
    </source>
</evidence>
<evidence type="ECO:0000256" key="3">
    <source>
        <dbReference type="ARBA" id="ARBA00022801"/>
    </source>
</evidence>
<feature type="domain" description="Exonuclease" evidence="7">
    <location>
        <begin position="130"/>
        <end position="296"/>
    </location>
</feature>
<dbReference type="SUPFAM" id="SSF53098">
    <property type="entry name" value="Ribonuclease H-like"/>
    <property type="match status" value="1"/>
</dbReference>
<dbReference type="PANTHER" id="PTHR12801">
    <property type="entry name" value="RNA EXONUCLEASE REXO1 / RECO3 FAMILY MEMBER-RELATED"/>
    <property type="match status" value="1"/>
</dbReference>
<organism evidence="8 9">
    <name type="scientific">Betta splendens</name>
    <name type="common">Siamese fighting fish</name>
    <dbReference type="NCBI Taxonomy" id="158456"/>
    <lineage>
        <taxon>Eukaryota</taxon>
        <taxon>Metazoa</taxon>
        <taxon>Chordata</taxon>
        <taxon>Craniata</taxon>
        <taxon>Vertebrata</taxon>
        <taxon>Euteleostomi</taxon>
        <taxon>Actinopterygii</taxon>
        <taxon>Neopterygii</taxon>
        <taxon>Teleostei</taxon>
        <taxon>Neoteleostei</taxon>
        <taxon>Acanthomorphata</taxon>
        <taxon>Anabantaria</taxon>
        <taxon>Anabantiformes</taxon>
        <taxon>Anabantoidei</taxon>
        <taxon>Osphronemidae</taxon>
        <taxon>Betta</taxon>
    </lineage>
</organism>
<dbReference type="AlphaFoldDB" id="A0A6P7MU94"/>
<dbReference type="GO" id="GO:0004527">
    <property type="term" value="F:exonuclease activity"/>
    <property type="evidence" value="ECO:0007669"/>
    <property type="project" value="UniProtKB-KW"/>
</dbReference>
<comment type="subcellular location">
    <subcellularLocation>
        <location evidence="1">Nucleus</location>
    </subcellularLocation>
</comment>
<reference evidence="9" key="1">
    <citation type="submission" date="2025-08" db="UniProtKB">
        <authorList>
            <consortium name="RefSeq"/>
        </authorList>
    </citation>
    <scope>IDENTIFICATION</scope>
</reference>
<dbReference type="FunCoup" id="A0A6P7MU94">
    <property type="interactions" value="444"/>
</dbReference>
<keyword evidence="8" id="KW-1185">Reference proteome</keyword>
<dbReference type="GO" id="GO:0005730">
    <property type="term" value="C:nucleolus"/>
    <property type="evidence" value="ECO:0007669"/>
    <property type="project" value="UniProtKB-ARBA"/>
</dbReference>
<keyword evidence="4" id="KW-0269">Exonuclease</keyword>
<dbReference type="InterPro" id="IPR036397">
    <property type="entry name" value="RNaseH_sf"/>
</dbReference>
<feature type="compositionally biased region" description="Polar residues" evidence="6">
    <location>
        <begin position="84"/>
        <end position="96"/>
    </location>
</feature>
<dbReference type="PANTHER" id="PTHR12801:SF57">
    <property type="entry name" value="APOPTOSIS-ENHANCING NUCLEASE"/>
    <property type="match status" value="1"/>
</dbReference>
<dbReference type="FunFam" id="3.30.420.10:FF:000007">
    <property type="entry name" value="Interferon-stimulated exonuclease gene 20"/>
    <property type="match status" value="1"/>
</dbReference>
<dbReference type="GO" id="GO:0003676">
    <property type="term" value="F:nucleic acid binding"/>
    <property type="evidence" value="ECO:0007669"/>
    <property type="project" value="InterPro"/>
</dbReference>
<dbReference type="RefSeq" id="XP_029010507.1">
    <property type="nucleotide sequence ID" value="XM_029154674.3"/>
</dbReference>
<evidence type="ECO:0000256" key="1">
    <source>
        <dbReference type="ARBA" id="ARBA00004123"/>
    </source>
</evidence>
<dbReference type="Gene3D" id="3.30.420.10">
    <property type="entry name" value="Ribonuclease H-like superfamily/Ribonuclease H"/>
    <property type="match status" value="1"/>
</dbReference>
<feature type="region of interest" description="Disordered" evidence="6">
    <location>
        <begin position="84"/>
        <end position="122"/>
    </location>
</feature>
<keyword evidence="2" id="KW-0540">Nuclease</keyword>
<sequence length="330" mass="37511">MMAEVVKRKRSSWKLINYRFLTKNAMMIRALENARSRKKSQQRNVAGSMKRRRSDGNDAPGRSQKRVQIKQLCDTTQKNQSTLNCRNLSTDASQPETSDKHSWEVDSGFSSETSPPASGRGSPTFCCPSSVVALDCEMVGTGPSGRCSELARCSIVDYHGNVLFDEYVRPCQPVTDYRTRWSGIQRHHLLNAMPFTEARDGVLRILQDKVVVGHSIDSDFRVLDISHPCHMVRDTSTTWILRQLAGFQRKRCLSLKVLAHKLLNRRIQVGKMGHCSVEDARATLDLYKLVEGEWEQELMEDDPPQKPAFASSDHYMQDEYWPDDVTADSQ</sequence>
<dbReference type="InterPro" id="IPR047021">
    <property type="entry name" value="REXO1/3/4-like"/>
</dbReference>
<dbReference type="OrthoDB" id="16516at2759"/>
<evidence type="ECO:0000259" key="7">
    <source>
        <dbReference type="SMART" id="SM00479"/>
    </source>
</evidence>
<feature type="region of interest" description="Disordered" evidence="6">
    <location>
        <begin position="33"/>
        <end position="69"/>
    </location>
</feature>
<dbReference type="InParanoid" id="A0A6P7MU94"/>
<evidence type="ECO:0000313" key="8">
    <source>
        <dbReference type="Proteomes" id="UP000515150"/>
    </source>
</evidence>
<evidence type="ECO:0000256" key="4">
    <source>
        <dbReference type="ARBA" id="ARBA00022839"/>
    </source>
</evidence>
<accession>A0A6P7MU94</accession>
<dbReference type="InterPro" id="IPR013520">
    <property type="entry name" value="Ribonucl_H"/>
</dbReference>
<proteinExistence type="predicted"/>
<gene>
    <name evidence="9" type="primary">isg20</name>
</gene>
<evidence type="ECO:0000256" key="5">
    <source>
        <dbReference type="ARBA" id="ARBA00023242"/>
    </source>
</evidence>
<dbReference type="CTD" id="3669"/>
<keyword evidence="5" id="KW-0539">Nucleus</keyword>
<keyword evidence="3" id="KW-0378">Hydrolase</keyword>
<dbReference type="Pfam" id="PF00929">
    <property type="entry name" value="RNase_T"/>
    <property type="match status" value="1"/>
</dbReference>
<protein>
    <submittedName>
        <fullName evidence="9">Apoptosis-enhancing nuclease</fullName>
    </submittedName>
</protein>
<dbReference type="Proteomes" id="UP000515150">
    <property type="component" value="Chromosome 6"/>
</dbReference>
<name>A0A6P7MU94_BETSP</name>
<dbReference type="GeneID" id="114857819"/>